<feature type="domain" description="Response regulatory" evidence="10">
    <location>
        <begin position="8"/>
        <end position="121"/>
    </location>
</feature>
<keyword evidence="4" id="KW-0902">Two-component regulatory system</keyword>
<dbReference type="Gene3D" id="3.40.50.2300">
    <property type="match status" value="1"/>
</dbReference>
<dbReference type="GO" id="GO:0005829">
    <property type="term" value="C:cytosol"/>
    <property type="evidence" value="ECO:0007669"/>
    <property type="project" value="TreeGrafter"/>
</dbReference>
<dbReference type="PANTHER" id="PTHR48111:SF39">
    <property type="entry name" value="TRANSCRIPTIONAL REGULATORY PROTEIN CPXR"/>
    <property type="match status" value="1"/>
</dbReference>
<dbReference type="EMBL" id="DYZA01000201">
    <property type="protein sequence ID" value="HJD97960.1"/>
    <property type="molecule type" value="Genomic_DNA"/>
</dbReference>
<proteinExistence type="predicted"/>
<dbReference type="PANTHER" id="PTHR48111">
    <property type="entry name" value="REGULATOR OF RPOS"/>
    <property type="match status" value="1"/>
</dbReference>
<dbReference type="AlphaFoldDB" id="A0A921AXZ9"/>
<dbReference type="SUPFAM" id="SSF46894">
    <property type="entry name" value="C-terminal effector domain of the bipartite response regulators"/>
    <property type="match status" value="1"/>
</dbReference>
<dbReference type="PROSITE" id="PS51755">
    <property type="entry name" value="OMPR_PHOB"/>
    <property type="match status" value="1"/>
</dbReference>
<dbReference type="RefSeq" id="WP_304123171.1">
    <property type="nucleotide sequence ID" value="NZ_DYZA01000201.1"/>
</dbReference>
<dbReference type="SMART" id="SM00448">
    <property type="entry name" value="REC"/>
    <property type="match status" value="1"/>
</dbReference>
<dbReference type="Gene3D" id="6.10.250.690">
    <property type="match status" value="1"/>
</dbReference>
<dbReference type="SUPFAM" id="SSF52172">
    <property type="entry name" value="CheY-like"/>
    <property type="match status" value="1"/>
</dbReference>
<evidence type="ECO:0000256" key="7">
    <source>
        <dbReference type="ARBA" id="ARBA00023163"/>
    </source>
</evidence>
<comment type="caution">
    <text evidence="12">The sequence shown here is derived from an EMBL/GenBank/DDBJ whole genome shotgun (WGS) entry which is preliminary data.</text>
</comment>
<protein>
    <submittedName>
        <fullName evidence="12">Response regulator transcription factor</fullName>
    </submittedName>
</protein>
<feature type="DNA-binding region" description="OmpR/PhoB-type" evidence="9">
    <location>
        <begin position="133"/>
        <end position="232"/>
    </location>
</feature>
<dbReference type="CDD" id="cd00383">
    <property type="entry name" value="trans_reg_C"/>
    <property type="match status" value="1"/>
</dbReference>
<evidence type="ECO:0000256" key="2">
    <source>
        <dbReference type="ARBA" id="ARBA00022490"/>
    </source>
</evidence>
<keyword evidence="3 8" id="KW-0597">Phosphoprotein</keyword>
<evidence type="ECO:0000256" key="1">
    <source>
        <dbReference type="ARBA" id="ARBA00004496"/>
    </source>
</evidence>
<reference evidence="12" key="2">
    <citation type="submission" date="2021-09" db="EMBL/GenBank/DDBJ databases">
        <authorList>
            <person name="Gilroy R."/>
        </authorList>
    </citation>
    <scope>NUCLEOTIDE SEQUENCE</scope>
    <source>
        <strain evidence="12">ChiGjej2B2-19336</strain>
    </source>
</reference>
<gene>
    <name evidence="12" type="ORF">K8W16_09990</name>
</gene>
<dbReference type="Pfam" id="PF00486">
    <property type="entry name" value="Trans_reg_C"/>
    <property type="match status" value="1"/>
</dbReference>
<dbReference type="InterPro" id="IPR036388">
    <property type="entry name" value="WH-like_DNA-bd_sf"/>
</dbReference>
<evidence type="ECO:0000259" key="11">
    <source>
        <dbReference type="PROSITE" id="PS51755"/>
    </source>
</evidence>
<evidence type="ECO:0000256" key="5">
    <source>
        <dbReference type="ARBA" id="ARBA00023015"/>
    </source>
</evidence>
<feature type="domain" description="OmpR/PhoB-type" evidence="11">
    <location>
        <begin position="133"/>
        <end position="232"/>
    </location>
</feature>
<evidence type="ECO:0000256" key="9">
    <source>
        <dbReference type="PROSITE-ProRule" id="PRU01091"/>
    </source>
</evidence>
<evidence type="ECO:0000256" key="3">
    <source>
        <dbReference type="ARBA" id="ARBA00022553"/>
    </source>
</evidence>
<dbReference type="SMART" id="SM00862">
    <property type="entry name" value="Trans_reg_C"/>
    <property type="match status" value="1"/>
</dbReference>
<evidence type="ECO:0000256" key="4">
    <source>
        <dbReference type="ARBA" id="ARBA00023012"/>
    </source>
</evidence>
<dbReference type="GO" id="GO:0000976">
    <property type="term" value="F:transcription cis-regulatory region binding"/>
    <property type="evidence" value="ECO:0007669"/>
    <property type="project" value="TreeGrafter"/>
</dbReference>
<evidence type="ECO:0000313" key="13">
    <source>
        <dbReference type="Proteomes" id="UP000698963"/>
    </source>
</evidence>
<evidence type="ECO:0000256" key="8">
    <source>
        <dbReference type="PROSITE-ProRule" id="PRU00169"/>
    </source>
</evidence>
<name>A0A921AXZ9_9BACT</name>
<evidence type="ECO:0000259" key="10">
    <source>
        <dbReference type="PROSITE" id="PS50110"/>
    </source>
</evidence>
<sequence>MKEEKNGRLLLIDDDMEFCLLVRDYMELQNIVLEYRATGEEGLAALEKKHWDLILLDMMLPDIPGVEVLRRIRMKSGVPVIIFSAHNDETDRIVTLELGADDYVPKSFSSRELLARVRAVLRRSAGNTGEGREETLQVHGIELNPRTFQVSFRGRPIELTYVEFQLLQAMMREPGRIFSRETLLTLFADKEWNKFDRSVDVHISTLRKKLADATGANTHIRTVRGMGYVFIRQDEA</sequence>
<dbReference type="GO" id="GO:0000156">
    <property type="term" value="F:phosphorelay response regulator activity"/>
    <property type="evidence" value="ECO:0007669"/>
    <property type="project" value="TreeGrafter"/>
</dbReference>
<feature type="modified residue" description="4-aspartylphosphate" evidence="8">
    <location>
        <position position="57"/>
    </location>
</feature>
<dbReference type="GO" id="GO:0006355">
    <property type="term" value="P:regulation of DNA-templated transcription"/>
    <property type="evidence" value="ECO:0007669"/>
    <property type="project" value="InterPro"/>
</dbReference>
<dbReference type="InterPro" id="IPR001789">
    <property type="entry name" value="Sig_transdc_resp-reg_receiver"/>
</dbReference>
<comment type="subcellular location">
    <subcellularLocation>
        <location evidence="1">Cytoplasm</location>
    </subcellularLocation>
</comment>
<dbReference type="Gene3D" id="1.10.10.10">
    <property type="entry name" value="Winged helix-like DNA-binding domain superfamily/Winged helix DNA-binding domain"/>
    <property type="match status" value="1"/>
</dbReference>
<reference evidence="12" key="1">
    <citation type="journal article" date="2021" name="PeerJ">
        <title>Extensive microbial diversity within the chicken gut microbiome revealed by metagenomics and culture.</title>
        <authorList>
            <person name="Gilroy R."/>
            <person name="Ravi A."/>
            <person name="Getino M."/>
            <person name="Pursley I."/>
            <person name="Horton D.L."/>
            <person name="Alikhan N.F."/>
            <person name="Baker D."/>
            <person name="Gharbi K."/>
            <person name="Hall N."/>
            <person name="Watson M."/>
            <person name="Adriaenssens E.M."/>
            <person name="Foster-Nyarko E."/>
            <person name="Jarju S."/>
            <person name="Secka A."/>
            <person name="Antonio M."/>
            <person name="Oren A."/>
            <person name="Chaudhuri R.R."/>
            <person name="La Ragione R."/>
            <person name="Hildebrand F."/>
            <person name="Pallen M.J."/>
        </authorList>
    </citation>
    <scope>NUCLEOTIDE SEQUENCE</scope>
    <source>
        <strain evidence="12">ChiGjej2B2-19336</strain>
    </source>
</reference>
<evidence type="ECO:0000313" key="12">
    <source>
        <dbReference type="EMBL" id="HJD97960.1"/>
    </source>
</evidence>
<dbReference type="GO" id="GO:0032993">
    <property type="term" value="C:protein-DNA complex"/>
    <property type="evidence" value="ECO:0007669"/>
    <property type="project" value="TreeGrafter"/>
</dbReference>
<organism evidence="12 13">
    <name type="scientific">Mailhella massiliensis</name>
    <dbReference type="NCBI Taxonomy" id="1903261"/>
    <lineage>
        <taxon>Bacteria</taxon>
        <taxon>Pseudomonadati</taxon>
        <taxon>Thermodesulfobacteriota</taxon>
        <taxon>Desulfovibrionia</taxon>
        <taxon>Desulfovibrionales</taxon>
        <taxon>Desulfovibrionaceae</taxon>
        <taxon>Mailhella</taxon>
    </lineage>
</organism>
<dbReference type="Proteomes" id="UP000698963">
    <property type="component" value="Unassembled WGS sequence"/>
</dbReference>
<dbReference type="PROSITE" id="PS50110">
    <property type="entry name" value="RESPONSE_REGULATORY"/>
    <property type="match status" value="1"/>
</dbReference>
<keyword evidence="5" id="KW-0805">Transcription regulation</keyword>
<dbReference type="InterPro" id="IPR016032">
    <property type="entry name" value="Sig_transdc_resp-reg_C-effctor"/>
</dbReference>
<dbReference type="InterPro" id="IPR039420">
    <property type="entry name" value="WalR-like"/>
</dbReference>
<accession>A0A921AXZ9</accession>
<dbReference type="Pfam" id="PF00072">
    <property type="entry name" value="Response_reg"/>
    <property type="match status" value="1"/>
</dbReference>
<dbReference type="InterPro" id="IPR011006">
    <property type="entry name" value="CheY-like_superfamily"/>
</dbReference>
<evidence type="ECO:0000256" key="6">
    <source>
        <dbReference type="ARBA" id="ARBA00023125"/>
    </source>
</evidence>
<keyword evidence="6 9" id="KW-0238">DNA-binding</keyword>
<keyword evidence="2" id="KW-0963">Cytoplasm</keyword>
<keyword evidence="7" id="KW-0804">Transcription</keyword>
<dbReference type="InterPro" id="IPR001867">
    <property type="entry name" value="OmpR/PhoB-type_DNA-bd"/>
</dbReference>